<dbReference type="Gene3D" id="3.40.1710.10">
    <property type="entry name" value="abc type-2 transporter like domain"/>
    <property type="match status" value="1"/>
</dbReference>
<dbReference type="PANTHER" id="PTHR30294">
    <property type="entry name" value="MEMBRANE COMPONENT OF ABC TRANSPORTER YHHJ-RELATED"/>
    <property type="match status" value="1"/>
</dbReference>
<comment type="caution">
    <text evidence="8">The sequence shown here is derived from an EMBL/GenBank/DDBJ whole genome shotgun (WGS) entry which is preliminary data.</text>
</comment>
<evidence type="ECO:0000313" key="8">
    <source>
        <dbReference type="EMBL" id="MFC4666383.1"/>
    </source>
</evidence>
<comment type="subcellular location">
    <subcellularLocation>
        <location evidence="1">Cell membrane</location>
        <topology evidence="1">Multi-pass membrane protein</topology>
    </subcellularLocation>
</comment>
<keyword evidence="2" id="KW-1003">Cell membrane</keyword>
<keyword evidence="3 6" id="KW-0812">Transmembrane</keyword>
<dbReference type="InterPro" id="IPR051449">
    <property type="entry name" value="ABC-2_transporter_component"/>
</dbReference>
<dbReference type="Pfam" id="PF12698">
    <property type="entry name" value="ABC2_membrane_3"/>
    <property type="match status" value="1"/>
</dbReference>
<dbReference type="RefSeq" id="WP_380079400.1">
    <property type="nucleotide sequence ID" value="NZ_JBHSGO010000196.1"/>
</dbReference>
<feature type="transmembrane region" description="Helical" evidence="6">
    <location>
        <begin position="308"/>
        <end position="326"/>
    </location>
</feature>
<evidence type="ECO:0000256" key="6">
    <source>
        <dbReference type="SAM" id="Phobius"/>
    </source>
</evidence>
<feature type="domain" description="ABC-2 type transporter transmembrane" evidence="7">
    <location>
        <begin position="31"/>
        <end position="384"/>
    </location>
</feature>
<keyword evidence="4 6" id="KW-1133">Transmembrane helix</keyword>
<evidence type="ECO:0000256" key="5">
    <source>
        <dbReference type="ARBA" id="ARBA00023136"/>
    </source>
</evidence>
<protein>
    <submittedName>
        <fullName evidence="8">ABC transporter permease</fullName>
    </submittedName>
</protein>
<evidence type="ECO:0000256" key="3">
    <source>
        <dbReference type="ARBA" id="ARBA00022692"/>
    </source>
</evidence>
<dbReference type="PANTHER" id="PTHR30294:SF46">
    <property type="entry name" value="ABC TRANSPORTER PERMEASE"/>
    <property type="match status" value="1"/>
</dbReference>
<feature type="transmembrane region" description="Helical" evidence="6">
    <location>
        <begin position="30"/>
        <end position="49"/>
    </location>
</feature>
<dbReference type="Proteomes" id="UP001596020">
    <property type="component" value="Unassembled WGS sequence"/>
</dbReference>
<gene>
    <name evidence="8" type="ORF">ACFO3G_07215</name>
</gene>
<feature type="transmembrane region" description="Helical" evidence="6">
    <location>
        <begin position="246"/>
        <end position="268"/>
    </location>
</feature>
<keyword evidence="5 6" id="KW-0472">Membrane</keyword>
<proteinExistence type="predicted"/>
<dbReference type="EMBL" id="JBHSGO010000196">
    <property type="protein sequence ID" value="MFC4666383.1"/>
    <property type="molecule type" value="Genomic_DNA"/>
</dbReference>
<evidence type="ECO:0000259" key="7">
    <source>
        <dbReference type="Pfam" id="PF12698"/>
    </source>
</evidence>
<reference evidence="9" key="1">
    <citation type="journal article" date="2019" name="Int. J. Syst. Evol. Microbiol.">
        <title>The Global Catalogue of Microorganisms (GCM) 10K type strain sequencing project: providing services to taxonomists for standard genome sequencing and annotation.</title>
        <authorList>
            <consortium name="The Broad Institute Genomics Platform"/>
            <consortium name="The Broad Institute Genome Sequencing Center for Infectious Disease"/>
            <person name="Wu L."/>
            <person name="Ma J."/>
        </authorList>
    </citation>
    <scope>NUCLEOTIDE SEQUENCE [LARGE SCALE GENOMIC DNA]</scope>
    <source>
        <strain evidence="9">CGMCC 4.7357</strain>
    </source>
</reference>
<evidence type="ECO:0000256" key="1">
    <source>
        <dbReference type="ARBA" id="ARBA00004651"/>
    </source>
</evidence>
<evidence type="ECO:0000256" key="4">
    <source>
        <dbReference type="ARBA" id="ARBA00022989"/>
    </source>
</evidence>
<feature type="transmembrane region" description="Helical" evidence="6">
    <location>
        <begin position="369"/>
        <end position="388"/>
    </location>
</feature>
<name>A0ABV9K971_9PORP</name>
<feature type="transmembrane region" description="Helical" evidence="6">
    <location>
        <begin position="280"/>
        <end position="301"/>
    </location>
</feature>
<evidence type="ECO:0000256" key="2">
    <source>
        <dbReference type="ARBA" id="ARBA00022475"/>
    </source>
</evidence>
<organism evidence="8 9">
    <name type="scientific">Falsiporphyromonas endometrii</name>
    <dbReference type="NCBI Taxonomy" id="1387297"/>
    <lineage>
        <taxon>Bacteria</taxon>
        <taxon>Pseudomonadati</taxon>
        <taxon>Bacteroidota</taxon>
        <taxon>Bacteroidia</taxon>
        <taxon>Bacteroidales</taxon>
        <taxon>Porphyromonadaceae</taxon>
        <taxon>Falsiporphyromonas</taxon>
    </lineage>
</organism>
<accession>A0ABV9K971</accession>
<sequence length="403" mass="46084">MGKRFNIRDGIRDTYFIWLRELKDTFRDQGVIILFFVVPLFYPLLYTYFYNNEIAVKSKLVVVDMDHTDLSRKFIRMVNATQGVDVVSVTVNANEAAEMLKRKEAYAIARIPNGFRKSIYEGKQTEVTLYSDLSSILYYKNFMLVLNDVSLKMGREFVKNHETDATGEQAEILIRPLPNKDIAYFNAASGYASFLMPVVLILIIQQTMIMGVGMLAGTNRERNRNHLLISVASDVRGPLRIVFGKSIAYIMIYAIVCVWILLAVPAIFDLPRLANPLTLALFILPYLLACTFFSLFISCFIRNREESMLLVAFSSLPFLFLTGIPWPTEAMPQFWQYFSQLIPSTFGARGFVALNSMGASMSIIANYHFMLWLQAGFYFILSALGYAYQFKLRAKKIHIEEAK</sequence>
<dbReference type="InterPro" id="IPR013525">
    <property type="entry name" value="ABC2_TM"/>
</dbReference>
<keyword evidence="9" id="KW-1185">Reference proteome</keyword>
<evidence type="ECO:0000313" key="9">
    <source>
        <dbReference type="Proteomes" id="UP001596020"/>
    </source>
</evidence>